<dbReference type="OrthoDB" id="7873197at2"/>
<dbReference type="Proteomes" id="UP000244446">
    <property type="component" value="Unassembled WGS sequence"/>
</dbReference>
<dbReference type="RefSeq" id="WP_108691439.1">
    <property type="nucleotide sequence ID" value="NZ_QCYH01000003.1"/>
</dbReference>
<gene>
    <name evidence="1" type="ORF">DC366_06660</name>
</gene>
<protein>
    <submittedName>
        <fullName evidence="1">Uncharacterized protein</fullName>
    </submittedName>
</protein>
<evidence type="ECO:0000313" key="1">
    <source>
        <dbReference type="EMBL" id="PVA10580.1"/>
    </source>
</evidence>
<comment type="caution">
    <text evidence="1">The sequence shown here is derived from an EMBL/GenBank/DDBJ whole genome shotgun (WGS) entry which is preliminary data.</text>
</comment>
<dbReference type="AlphaFoldDB" id="A0A2T7G841"/>
<evidence type="ECO:0000313" key="2">
    <source>
        <dbReference type="Proteomes" id="UP000244446"/>
    </source>
</evidence>
<reference evidence="1 2" key="1">
    <citation type="submission" date="2018-04" db="EMBL/GenBank/DDBJ databases">
        <title>Pelagivirga bohaiensis gen. nov., sp. nov., a bacterium isolated from the Bohai Sea.</title>
        <authorList>
            <person name="Ji X."/>
        </authorList>
    </citation>
    <scope>NUCLEOTIDE SEQUENCE [LARGE SCALE GENOMIC DNA]</scope>
    <source>
        <strain evidence="1 2">BH-SD19</strain>
    </source>
</reference>
<organism evidence="1 2">
    <name type="scientific">Pelagivirga sediminicola</name>
    <dbReference type="NCBI Taxonomy" id="2170575"/>
    <lineage>
        <taxon>Bacteria</taxon>
        <taxon>Pseudomonadati</taxon>
        <taxon>Pseudomonadota</taxon>
        <taxon>Alphaproteobacteria</taxon>
        <taxon>Rhodobacterales</taxon>
        <taxon>Paracoccaceae</taxon>
        <taxon>Pelagivirga</taxon>
    </lineage>
</organism>
<keyword evidence="2" id="KW-1185">Reference proteome</keyword>
<sequence>MSLITPEEGPSGLSATVTTLERQLRGMCEDLEALSEQVRAQQFDDIKSQSRILGDIRQWLKMAIEAETQLEQRKKKEQGIVNGYALDMDAARDSIGCRLDRLRRARCPGRFPR</sequence>
<dbReference type="EMBL" id="QCYH01000003">
    <property type="protein sequence ID" value="PVA10580.1"/>
    <property type="molecule type" value="Genomic_DNA"/>
</dbReference>
<name>A0A2T7G841_9RHOB</name>
<accession>A0A2T7G841</accession>
<proteinExistence type="predicted"/>